<organism evidence="11">
    <name type="scientific">freshwater metagenome</name>
    <dbReference type="NCBI Taxonomy" id="449393"/>
    <lineage>
        <taxon>unclassified sequences</taxon>
        <taxon>metagenomes</taxon>
        <taxon>ecological metagenomes</taxon>
    </lineage>
</organism>
<dbReference type="GO" id="GO:0005524">
    <property type="term" value="F:ATP binding"/>
    <property type="evidence" value="ECO:0007669"/>
    <property type="project" value="UniProtKB-KW"/>
</dbReference>
<evidence type="ECO:0000256" key="6">
    <source>
        <dbReference type="ARBA" id="ARBA00022989"/>
    </source>
</evidence>
<evidence type="ECO:0000259" key="10">
    <source>
        <dbReference type="PROSITE" id="PS50929"/>
    </source>
</evidence>
<dbReference type="InterPro" id="IPR027417">
    <property type="entry name" value="P-loop_NTPase"/>
</dbReference>
<dbReference type="EMBL" id="CAFBLC010000012">
    <property type="protein sequence ID" value="CAB4854294.1"/>
    <property type="molecule type" value="Genomic_DNA"/>
</dbReference>
<accession>A0A6J6QXY5</accession>
<evidence type="ECO:0000256" key="5">
    <source>
        <dbReference type="ARBA" id="ARBA00022840"/>
    </source>
</evidence>
<evidence type="ECO:0000256" key="2">
    <source>
        <dbReference type="ARBA" id="ARBA00022448"/>
    </source>
</evidence>
<dbReference type="InterPro" id="IPR011527">
    <property type="entry name" value="ABC1_TM_dom"/>
</dbReference>
<feature type="transmembrane region" description="Helical" evidence="8">
    <location>
        <begin position="41"/>
        <end position="63"/>
    </location>
</feature>
<feature type="domain" description="ABC transmembrane type-1" evidence="10">
    <location>
        <begin position="44"/>
        <end position="328"/>
    </location>
</feature>
<gene>
    <name evidence="11" type="ORF">UFOPK2627_01192</name>
    <name evidence="12" type="ORF">UFOPK3078_01201</name>
    <name evidence="13" type="ORF">UFOPK3288_00513</name>
    <name evidence="14" type="ORF">UFOPK3990_01272</name>
    <name evidence="15" type="ORF">UFOPK4337_01051</name>
</gene>
<evidence type="ECO:0000256" key="7">
    <source>
        <dbReference type="ARBA" id="ARBA00023136"/>
    </source>
</evidence>
<feature type="transmembrane region" description="Helical" evidence="8">
    <location>
        <begin position="169"/>
        <end position="196"/>
    </location>
</feature>
<dbReference type="SUPFAM" id="SSF90123">
    <property type="entry name" value="ABC transporter transmembrane region"/>
    <property type="match status" value="1"/>
</dbReference>
<dbReference type="PANTHER" id="PTHR43394">
    <property type="entry name" value="ATP-DEPENDENT PERMEASE MDL1, MITOCHONDRIAL"/>
    <property type="match status" value="1"/>
</dbReference>
<dbReference type="FunFam" id="3.40.50.300:FF:000287">
    <property type="entry name" value="Multidrug ABC transporter ATP-binding protein"/>
    <property type="match status" value="1"/>
</dbReference>
<dbReference type="PANTHER" id="PTHR43394:SF1">
    <property type="entry name" value="ATP-BINDING CASSETTE SUB-FAMILY B MEMBER 10, MITOCHONDRIAL"/>
    <property type="match status" value="1"/>
</dbReference>
<feature type="transmembrane region" description="Helical" evidence="8">
    <location>
        <begin position="293"/>
        <end position="313"/>
    </location>
</feature>
<dbReference type="InterPro" id="IPR003593">
    <property type="entry name" value="AAA+_ATPase"/>
</dbReference>
<dbReference type="EMBL" id="CAEZYA010000052">
    <property type="protein sequence ID" value="CAB4713815.1"/>
    <property type="molecule type" value="Genomic_DNA"/>
</dbReference>
<dbReference type="SUPFAM" id="SSF52540">
    <property type="entry name" value="P-loop containing nucleoside triphosphate hydrolases"/>
    <property type="match status" value="1"/>
</dbReference>
<dbReference type="Pfam" id="PF00664">
    <property type="entry name" value="ABC_membrane"/>
    <property type="match status" value="1"/>
</dbReference>
<evidence type="ECO:0000313" key="13">
    <source>
        <dbReference type="EMBL" id="CAB4854294.1"/>
    </source>
</evidence>
<reference evidence="11" key="1">
    <citation type="submission" date="2020-05" db="EMBL/GenBank/DDBJ databases">
        <authorList>
            <person name="Chiriac C."/>
            <person name="Salcher M."/>
            <person name="Ghai R."/>
            <person name="Kavagutti S V."/>
        </authorList>
    </citation>
    <scope>NUCLEOTIDE SEQUENCE</scope>
</reference>
<feature type="transmembrane region" description="Helical" evidence="8">
    <location>
        <begin position="83"/>
        <end position="104"/>
    </location>
</feature>
<feature type="transmembrane region" description="Helical" evidence="8">
    <location>
        <begin position="268"/>
        <end position="287"/>
    </location>
</feature>
<proteinExistence type="predicted"/>
<keyword evidence="5" id="KW-0067">ATP-binding</keyword>
<dbReference type="GO" id="GO:0015421">
    <property type="term" value="F:ABC-type oligopeptide transporter activity"/>
    <property type="evidence" value="ECO:0007669"/>
    <property type="project" value="TreeGrafter"/>
</dbReference>
<name>A0A6J6QXY5_9ZZZZ</name>
<dbReference type="PROSITE" id="PS00211">
    <property type="entry name" value="ABC_TRANSPORTER_1"/>
    <property type="match status" value="1"/>
</dbReference>
<dbReference type="SMART" id="SM00382">
    <property type="entry name" value="AAA"/>
    <property type="match status" value="1"/>
</dbReference>
<comment type="subcellular location">
    <subcellularLocation>
        <location evidence="1">Membrane</location>
        <topology evidence="1">Multi-pass membrane protein</topology>
    </subcellularLocation>
</comment>
<dbReference type="PROSITE" id="PS50893">
    <property type="entry name" value="ABC_TRANSPORTER_2"/>
    <property type="match status" value="1"/>
</dbReference>
<sequence length="623" mass="67868">MSMHAAWMTHRSMTADPSVKQQKLKPGTVKRIFSFAKPYRFSIWIFLFTVVIDAALIVATPLLLRQLIDKGVIPKDGALVTRLAIFVGLLAIADAAMSMLGRYYSSRIGEGLIYDLRSLVFAHVQKQSIAFFTRTQTGALISRINSDVMGAQQAFTATLSGLVSNVVSLVLVGVTMMILSWQITIFSLLLLPLFLIPTKWVGRKLQELTRDSFNTNAEMSSTMTERFNVSGAMLVALYGQPAREQEYFRSRARKVADIGIKMAMLNRLFFIALTSVAAIATAFAYGIGGHLAISGGVTVGTLLAITALLARLYGPLTALSNIRIDVMTSLVSFERVFEVLDLEPMVKNRDNAILLESTHPNIEFKNVSFSYPKAQEISLASLESAAKPETVQSGEVLRNLSFTAAPGTLTALVGPSGAGKTTISALLPRLYDVTSGSIEIDGQDIRNLTLESLRGAIGVVMQDAHLFHETIAENLRYAKTDATEDEMRTACESAQIWKLIQSLPNGLDTMVGERGHRLSGGEKQRLAIARLLLKSPSVVILDEATAHLDSENEALVQAALQSALKGRTSIVIAHRLSTVRDADQILVLEKGQIVERGKHDELVALGGLYADLYNRQDLTGAAN</sequence>
<evidence type="ECO:0000313" key="14">
    <source>
        <dbReference type="EMBL" id="CAB4993988.1"/>
    </source>
</evidence>
<dbReference type="AlphaFoldDB" id="A0A6J6QXY5"/>
<keyword evidence="6 8" id="KW-1133">Transmembrane helix</keyword>
<dbReference type="Pfam" id="PF00005">
    <property type="entry name" value="ABC_tran"/>
    <property type="match status" value="1"/>
</dbReference>
<evidence type="ECO:0000256" key="4">
    <source>
        <dbReference type="ARBA" id="ARBA00022741"/>
    </source>
</evidence>
<dbReference type="GO" id="GO:0016020">
    <property type="term" value="C:membrane"/>
    <property type="evidence" value="ECO:0007669"/>
    <property type="project" value="UniProtKB-SubCell"/>
</dbReference>
<evidence type="ECO:0000313" key="11">
    <source>
        <dbReference type="EMBL" id="CAB4713815.1"/>
    </source>
</evidence>
<dbReference type="EMBL" id="CAFBQM010000055">
    <property type="protein sequence ID" value="CAB5061185.1"/>
    <property type="molecule type" value="Genomic_DNA"/>
</dbReference>
<dbReference type="InterPro" id="IPR003439">
    <property type="entry name" value="ABC_transporter-like_ATP-bd"/>
</dbReference>
<keyword evidence="4" id="KW-0547">Nucleotide-binding</keyword>
<evidence type="ECO:0000256" key="3">
    <source>
        <dbReference type="ARBA" id="ARBA00022692"/>
    </source>
</evidence>
<dbReference type="InterPro" id="IPR039421">
    <property type="entry name" value="Type_1_exporter"/>
</dbReference>
<keyword evidence="2" id="KW-0813">Transport</keyword>
<dbReference type="EMBL" id="CAFAAU010000047">
    <property type="protein sequence ID" value="CAB4813701.1"/>
    <property type="molecule type" value="Genomic_DNA"/>
</dbReference>
<protein>
    <submittedName>
        <fullName evidence="11">Unannotated protein</fullName>
    </submittedName>
</protein>
<dbReference type="CDD" id="cd18550">
    <property type="entry name" value="ABC_6TM_exporter_like"/>
    <property type="match status" value="1"/>
</dbReference>
<keyword evidence="3 8" id="KW-0812">Transmembrane</keyword>
<evidence type="ECO:0000313" key="12">
    <source>
        <dbReference type="EMBL" id="CAB4813701.1"/>
    </source>
</evidence>
<dbReference type="Gene3D" id="3.40.50.300">
    <property type="entry name" value="P-loop containing nucleotide triphosphate hydrolases"/>
    <property type="match status" value="1"/>
</dbReference>
<evidence type="ECO:0000256" key="1">
    <source>
        <dbReference type="ARBA" id="ARBA00004141"/>
    </source>
</evidence>
<keyword evidence="7 8" id="KW-0472">Membrane</keyword>
<dbReference type="InterPro" id="IPR017871">
    <property type="entry name" value="ABC_transporter-like_CS"/>
</dbReference>
<evidence type="ECO:0000256" key="8">
    <source>
        <dbReference type="SAM" id="Phobius"/>
    </source>
</evidence>
<evidence type="ECO:0000313" key="15">
    <source>
        <dbReference type="EMBL" id="CAB5061185.1"/>
    </source>
</evidence>
<feature type="domain" description="ABC transporter" evidence="9">
    <location>
        <begin position="362"/>
        <end position="615"/>
    </location>
</feature>
<dbReference type="GO" id="GO:0016887">
    <property type="term" value="F:ATP hydrolysis activity"/>
    <property type="evidence" value="ECO:0007669"/>
    <property type="project" value="InterPro"/>
</dbReference>
<dbReference type="Gene3D" id="1.20.1560.10">
    <property type="entry name" value="ABC transporter type 1, transmembrane domain"/>
    <property type="match status" value="1"/>
</dbReference>
<dbReference type="PROSITE" id="PS50929">
    <property type="entry name" value="ABC_TM1F"/>
    <property type="match status" value="1"/>
</dbReference>
<dbReference type="EMBL" id="CAFBOQ010000051">
    <property type="protein sequence ID" value="CAB4993988.1"/>
    <property type="molecule type" value="Genomic_DNA"/>
</dbReference>
<dbReference type="InterPro" id="IPR036640">
    <property type="entry name" value="ABC1_TM_sf"/>
</dbReference>
<evidence type="ECO:0000259" key="9">
    <source>
        <dbReference type="PROSITE" id="PS50893"/>
    </source>
</evidence>